<keyword evidence="1" id="KW-0732">Signal</keyword>
<dbReference type="RefSeq" id="WP_330107342.1">
    <property type="nucleotide sequence ID" value="NZ_JAZDQT010000001.1"/>
</dbReference>
<keyword evidence="3" id="KW-1185">Reference proteome</keyword>
<protein>
    <recommendedName>
        <fullName evidence="4">TraB/GumN family protein</fullName>
    </recommendedName>
</protein>
<feature type="signal peptide" evidence="1">
    <location>
        <begin position="1"/>
        <end position="19"/>
    </location>
</feature>
<dbReference type="Proteomes" id="UP001336835">
    <property type="component" value="Unassembled WGS sequence"/>
</dbReference>
<reference evidence="2 3" key="1">
    <citation type="submission" date="2024-01" db="EMBL/GenBank/DDBJ databases">
        <title>Pedobacter sp. nov., isolated from fresh soil.</title>
        <authorList>
            <person name="Le N.T.T."/>
        </authorList>
    </citation>
    <scope>NUCLEOTIDE SEQUENCE [LARGE SCALE GENOMIC DNA]</scope>
    <source>
        <strain evidence="2 3">KR3-3</strain>
    </source>
</reference>
<name>A0ABU7I689_9SPHI</name>
<evidence type="ECO:0008006" key="4">
    <source>
        <dbReference type="Google" id="ProtNLM"/>
    </source>
</evidence>
<comment type="caution">
    <text evidence="2">The sequence shown here is derived from an EMBL/GenBank/DDBJ whole genome shotgun (WGS) entry which is preliminary data.</text>
</comment>
<accession>A0ABU7I689</accession>
<sequence length="299" mass="33900">MKKYTILPLLLSVVLLACSQNKKQEKAKTDSVRVYPTVSYLNIKLDAAGHLPSNPYILTFKKGKKEIVFCGTNHLEDNSDINNPLFTGIEKQFFITKPEVCVNEGGDVSKKIYASKKEAITQNGEIGLTKILADSLKIKTVNGDMTDSLEFKELLKHYSKGEFLAYIVTERFMWGFAGPNPPDSTVLTKKYEKFIQGYIMKTGGVALTKEEQSLAFYQNNYQKLLNRPFSLATLAPTNPFDPKGKFQQIGRKSKEIRDQHLLQTIDQLLDKHNKVFVVFGGWHLLTCKPGLEMIINRKR</sequence>
<evidence type="ECO:0000256" key="1">
    <source>
        <dbReference type="SAM" id="SignalP"/>
    </source>
</evidence>
<proteinExistence type="predicted"/>
<organism evidence="2 3">
    <name type="scientific">Pedobacter albus</name>
    <dbReference type="NCBI Taxonomy" id="3113905"/>
    <lineage>
        <taxon>Bacteria</taxon>
        <taxon>Pseudomonadati</taxon>
        <taxon>Bacteroidota</taxon>
        <taxon>Sphingobacteriia</taxon>
        <taxon>Sphingobacteriales</taxon>
        <taxon>Sphingobacteriaceae</taxon>
        <taxon>Pedobacter</taxon>
    </lineage>
</organism>
<evidence type="ECO:0000313" key="2">
    <source>
        <dbReference type="EMBL" id="MEE1944988.1"/>
    </source>
</evidence>
<evidence type="ECO:0000313" key="3">
    <source>
        <dbReference type="Proteomes" id="UP001336835"/>
    </source>
</evidence>
<feature type="chain" id="PRO_5046669400" description="TraB/GumN family protein" evidence="1">
    <location>
        <begin position="20"/>
        <end position="299"/>
    </location>
</feature>
<dbReference type="EMBL" id="JAZDQT010000001">
    <property type="protein sequence ID" value="MEE1944988.1"/>
    <property type="molecule type" value="Genomic_DNA"/>
</dbReference>
<dbReference type="PROSITE" id="PS51257">
    <property type="entry name" value="PROKAR_LIPOPROTEIN"/>
    <property type="match status" value="1"/>
</dbReference>
<gene>
    <name evidence="2" type="ORF">VRU48_07715</name>
</gene>